<dbReference type="GeneID" id="103544920"/>
<evidence type="ECO:0000313" key="1">
    <source>
        <dbReference type="Proteomes" id="UP001652662"/>
    </source>
</evidence>
<keyword evidence="1" id="KW-1185">Reference proteome</keyword>
<name>A0ABM4N8B9_EQUPR</name>
<dbReference type="Proteomes" id="UP001652662">
    <property type="component" value="Chromosome X"/>
</dbReference>
<dbReference type="RefSeq" id="XP_070461195.1">
    <property type="nucleotide sequence ID" value="XM_070605094.1"/>
</dbReference>
<protein>
    <submittedName>
        <fullName evidence="2">Uncharacterized protein isoform X1</fullName>
    </submittedName>
</protein>
<sequence length="204" mass="22465">MVGLGEESGEGTVVRFGYQLPIRKQAGFWPKERGGGKCPGNLQAHVKARATCKPRKRSECKRPPRQVLYCSCHTTATPSTILIQKMVGNRECWGGGRDPCVGASFLLRRMWACRVEGYEREGKDGLFSKEISCHDNTPAGQKMSFRGIFMSPDQCSRLWQPDGCWSSWILAGMSLQQAPDPPRLMAGLSLTYLPGGQGLSPSQV</sequence>
<proteinExistence type="predicted"/>
<accession>A0ABM4N8B9</accession>
<evidence type="ECO:0000313" key="2">
    <source>
        <dbReference type="RefSeq" id="XP_070461195.1"/>
    </source>
</evidence>
<organism evidence="1 2">
    <name type="scientific">Equus przewalskii</name>
    <name type="common">Przewalski's horse</name>
    <name type="synonym">Equus caballus przewalskii</name>
    <dbReference type="NCBI Taxonomy" id="9798"/>
    <lineage>
        <taxon>Eukaryota</taxon>
        <taxon>Metazoa</taxon>
        <taxon>Chordata</taxon>
        <taxon>Craniata</taxon>
        <taxon>Vertebrata</taxon>
        <taxon>Euteleostomi</taxon>
        <taxon>Mammalia</taxon>
        <taxon>Eutheria</taxon>
        <taxon>Laurasiatheria</taxon>
        <taxon>Perissodactyla</taxon>
        <taxon>Equidae</taxon>
        <taxon>Equus</taxon>
    </lineage>
</organism>
<gene>
    <name evidence="2" type="primary">LOC103544920</name>
</gene>
<reference evidence="2" key="1">
    <citation type="submission" date="2025-08" db="UniProtKB">
        <authorList>
            <consortium name="RefSeq"/>
        </authorList>
    </citation>
    <scope>IDENTIFICATION</scope>
    <source>
        <tissue evidence="2">Blood</tissue>
    </source>
</reference>